<gene>
    <name evidence="1" type="ORF">METZ01_LOCUS380860</name>
</gene>
<feature type="non-terminal residue" evidence="1">
    <location>
        <position position="1"/>
    </location>
</feature>
<proteinExistence type="predicted"/>
<dbReference type="EMBL" id="UINC01140700">
    <property type="protein sequence ID" value="SVD28006.1"/>
    <property type="molecule type" value="Genomic_DNA"/>
</dbReference>
<evidence type="ECO:0008006" key="2">
    <source>
        <dbReference type="Google" id="ProtNLM"/>
    </source>
</evidence>
<sequence>VRHLFVGGSQIIEETELKNVDMNSAHLELTDHAKRLFDS</sequence>
<organism evidence="1">
    <name type="scientific">marine metagenome</name>
    <dbReference type="NCBI Taxonomy" id="408172"/>
    <lineage>
        <taxon>unclassified sequences</taxon>
        <taxon>metagenomes</taxon>
        <taxon>ecological metagenomes</taxon>
    </lineage>
</organism>
<protein>
    <recommendedName>
        <fullName evidence="2">Amidohydrolase-related domain-containing protein</fullName>
    </recommendedName>
</protein>
<name>A0A382U111_9ZZZZ</name>
<evidence type="ECO:0000313" key="1">
    <source>
        <dbReference type="EMBL" id="SVD28006.1"/>
    </source>
</evidence>
<dbReference type="AlphaFoldDB" id="A0A382U111"/>
<reference evidence="1" key="1">
    <citation type="submission" date="2018-05" db="EMBL/GenBank/DDBJ databases">
        <authorList>
            <person name="Lanie J.A."/>
            <person name="Ng W.-L."/>
            <person name="Kazmierczak K.M."/>
            <person name="Andrzejewski T.M."/>
            <person name="Davidsen T.M."/>
            <person name="Wayne K.J."/>
            <person name="Tettelin H."/>
            <person name="Glass J.I."/>
            <person name="Rusch D."/>
            <person name="Podicherti R."/>
            <person name="Tsui H.-C.T."/>
            <person name="Winkler M.E."/>
        </authorList>
    </citation>
    <scope>NUCLEOTIDE SEQUENCE</scope>
</reference>
<accession>A0A382U111</accession>